<dbReference type="InterPro" id="IPR021825">
    <property type="entry name" value="RETICULATA-related"/>
</dbReference>
<evidence type="ECO:0000256" key="2">
    <source>
        <dbReference type="ARBA" id="ARBA00004229"/>
    </source>
</evidence>
<evidence type="ECO:0000256" key="5">
    <source>
        <dbReference type="ARBA" id="ARBA00022640"/>
    </source>
</evidence>
<keyword evidence="9" id="KW-0472">Membrane</keyword>
<comment type="caution">
    <text evidence="11">The sequence shown here is derived from an EMBL/GenBank/DDBJ whole genome shotgun (WGS) entry which is preliminary data.</text>
</comment>
<organism evidence="11 12">
    <name type="scientific">Prototheca wickerhamii</name>
    <dbReference type="NCBI Taxonomy" id="3111"/>
    <lineage>
        <taxon>Eukaryota</taxon>
        <taxon>Viridiplantae</taxon>
        <taxon>Chlorophyta</taxon>
        <taxon>core chlorophytes</taxon>
        <taxon>Trebouxiophyceae</taxon>
        <taxon>Chlorellales</taxon>
        <taxon>Chlorellaceae</taxon>
        <taxon>Prototheca</taxon>
    </lineage>
</organism>
<evidence type="ECO:0000256" key="6">
    <source>
        <dbReference type="ARBA" id="ARBA00022692"/>
    </source>
</evidence>
<keyword evidence="5" id="KW-0934">Plastid</keyword>
<evidence type="ECO:0000313" key="12">
    <source>
        <dbReference type="Proteomes" id="UP001255856"/>
    </source>
</evidence>
<dbReference type="PANTHER" id="PTHR31620">
    <property type="entry name" value="PROTEIN RETICULATA-RELATED 2, CHLOROPLASTIC-RELATED"/>
    <property type="match status" value="1"/>
</dbReference>
<dbReference type="Pfam" id="PF11891">
    <property type="entry name" value="RETICULATA-like"/>
    <property type="match status" value="1"/>
</dbReference>
<feature type="compositionally biased region" description="Low complexity" evidence="10">
    <location>
        <begin position="75"/>
        <end position="88"/>
    </location>
</feature>
<dbReference type="Proteomes" id="UP001255856">
    <property type="component" value="Unassembled WGS sequence"/>
</dbReference>
<dbReference type="GO" id="GO:0016020">
    <property type="term" value="C:membrane"/>
    <property type="evidence" value="ECO:0007669"/>
    <property type="project" value="UniProtKB-SubCell"/>
</dbReference>
<keyword evidence="8" id="KW-1133">Transmembrane helix</keyword>
<comment type="subcellular location">
    <subcellularLocation>
        <location evidence="1">Membrane</location>
        <topology evidence="1">Multi-pass membrane protein</topology>
    </subcellularLocation>
    <subcellularLocation>
        <location evidence="2">Plastid</location>
        <location evidence="2">Chloroplast</location>
    </subcellularLocation>
</comment>
<evidence type="ECO:0000313" key="11">
    <source>
        <dbReference type="EMBL" id="KAK2079103.1"/>
    </source>
</evidence>
<feature type="compositionally biased region" description="Gly residues" evidence="10">
    <location>
        <begin position="56"/>
        <end position="74"/>
    </location>
</feature>
<dbReference type="AlphaFoldDB" id="A0AAD9IIU1"/>
<keyword evidence="4" id="KW-0150">Chloroplast</keyword>
<keyword evidence="7" id="KW-0809">Transit peptide</keyword>
<evidence type="ECO:0000256" key="7">
    <source>
        <dbReference type="ARBA" id="ARBA00022946"/>
    </source>
</evidence>
<evidence type="ECO:0000256" key="10">
    <source>
        <dbReference type="SAM" id="MobiDB-lite"/>
    </source>
</evidence>
<dbReference type="GO" id="GO:0009507">
    <property type="term" value="C:chloroplast"/>
    <property type="evidence" value="ECO:0007669"/>
    <property type="project" value="UniProtKB-SubCell"/>
</dbReference>
<name>A0AAD9IIU1_PROWI</name>
<dbReference type="EMBL" id="JASFZW010000003">
    <property type="protein sequence ID" value="KAK2079103.1"/>
    <property type="molecule type" value="Genomic_DNA"/>
</dbReference>
<reference evidence="11" key="1">
    <citation type="submission" date="2021-01" db="EMBL/GenBank/DDBJ databases">
        <authorList>
            <person name="Eckstrom K.M.E."/>
        </authorList>
    </citation>
    <scope>NUCLEOTIDE SEQUENCE</scope>
    <source>
        <strain evidence="11">UVCC 0001</strain>
    </source>
</reference>
<dbReference type="PANTHER" id="PTHR31620:SF8">
    <property type="entry name" value="PROTEIN RETICULATA-RELATED 4, CHLOROPLASTIC-LIKE"/>
    <property type="match status" value="1"/>
</dbReference>
<sequence length="375" mass="39356">MQGALSSNVGPSGLTAQPRSLQQARLMRAAFGLGAPRALPGLRVARLRVRSSTSSGMGGGSPPPGGRGGGGGDGWDSSSSPGGEGDSSTRAALLLAGKAALDGLPAEIAAAIRSGHISHEVLARYLDMSKSAFLTWLMKSPGVRARLLADPNFLFKIGIELGIGLTMKVIAEYTKRGKDFQAQLDFVIANVIMALVADYMLVWLPAPAYHLTGAAPTPSGPWQRLFAGCPENAFQKVQPGNAPFSVLQRGGAVVRNGIKLSAVGFCASLLGVAVTNAMVELRRRLDPSFRPLNAPQNVLTMAGAYGLYMASSANLRYQILAGIVEERGIETLFHGKPGICAALSFAVRTGNTFLGSILWVDFLRMLGLQPKAKAE</sequence>
<gene>
    <name evidence="11" type="ORF">QBZ16_002793</name>
</gene>
<evidence type="ECO:0000256" key="1">
    <source>
        <dbReference type="ARBA" id="ARBA00004141"/>
    </source>
</evidence>
<comment type="similarity">
    <text evidence="3">Belongs to the RETICULATA family.</text>
</comment>
<keyword evidence="6" id="KW-0812">Transmembrane</keyword>
<feature type="region of interest" description="Disordered" evidence="10">
    <location>
        <begin position="50"/>
        <end position="88"/>
    </location>
</feature>
<accession>A0AAD9IIU1</accession>
<protein>
    <submittedName>
        <fullName evidence="11">Uncharacterized protein</fullName>
    </submittedName>
</protein>
<proteinExistence type="inferred from homology"/>
<evidence type="ECO:0000256" key="4">
    <source>
        <dbReference type="ARBA" id="ARBA00022528"/>
    </source>
</evidence>
<evidence type="ECO:0000256" key="8">
    <source>
        <dbReference type="ARBA" id="ARBA00022989"/>
    </source>
</evidence>
<evidence type="ECO:0000256" key="3">
    <source>
        <dbReference type="ARBA" id="ARBA00010793"/>
    </source>
</evidence>
<keyword evidence="12" id="KW-1185">Reference proteome</keyword>
<evidence type="ECO:0000256" key="9">
    <source>
        <dbReference type="ARBA" id="ARBA00023136"/>
    </source>
</evidence>